<feature type="region of interest" description="Disordered" evidence="1">
    <location>
        <begin position="59"/>
        <end position="112"/>
    </location>
</feature>
<evidence type="ECO:0000313" key="2">
    <source>
        <dbReference type="EMBL" id="ARN80934.1"/>
    </source>
</evidence>
<proteinExistence type="predicted"/>
<accession>A0A1W6MTK5</accession>
<gene>
    <name evidence="2" type="ORF">B1812_07440</name>
</gene>
<organism evidence="2 3">
    <name type="scientific">Methylocystis bryophila</name>
    <dbReference type="NCBI Taxonomy" id="655015"/>
    <lineage>
        <taxon>Bacteria</taxon>
        <taxon>Pseudomonadati</taxon>
        <taxon>Pseudomonadota</taxon>
        <taxon>Alphaproteobacteria</taxon>
        <taxon>Hyphomicrobiales</taxon>
        <taxon>Methylocystaceae</taxon>
        <taxon>Methylocystis</taxon>
    </lineage>
</organism>
<dbReference type="EMBL" id="CP019948">
    <property type="protein sequence ID" value="ARN80934.1"/>
    <property type="molecule type" value="Genomic_DNA"/>
</dbReference>
<keyword evidence="3" id="KW-1185">Reference proteome</keyword>
<dbReference type="AlphaFoldDB" id="A0A1W6MTK5"/>
<evidence type="ECO:0000256" key="1">
    <source>
        <dbReference type="SAM" id="MobiDB-lite"/>
    </source>
</evidence>
<evidence type="ECO:0000313" key="3">
    <source>
        <dbReference type="Proteomes" id="UP000193978"/>
    </source>
</evidence>
<reference evidence="2 3" key="1">
    <citation type="submission" date="2017-02" db="EMBL/GenBank/DDBJ databases">
        <authorList>
            <person name="Peterson S.W."/>
        </authorList>
    </citation>
    <scope>NUCLEOTIDE SEQUENCE [LARGE SCALE GENOMIC DNA]</scope>
    <source>
        <strain evidence="2 3">S285</strain>
    </source>
</reference>
<name>A0A1W6MTK5_9HYPH</name>
<dbReference type="KEGG" id="mbry:B1812_07440"/>
<dbReference type="Proteomes" id="UP000193978">
    <property type="component" value="Chromosome"/>
</dbReference>
<protein>
    <submittedName>
        <fullName evidence="2">Uncharacterized protein</fullName>
    </submittedName>
</protein>
<sequence>MENAGGATAGGNRKKARTVERIVHALFFLTSSDSTFVHDFLSRIGEKEVAAAFELLRPPDRVSRGQGGVSGATKKRRRTDREQSEAMRRVDTDRGAGERESEVPDSNGLASP</sequence>
<feature type="compositionally biased region" description="Basic and acidic residues" evidence="1">
    <location>
        <begin position="79"/>
        <end position="102"/>
    </location>
</feature>
<dbReference type="STRING" id="655015.B1812_07440"/>